<sequence>MTLDIPSVQDLLRFRAVDSYGASRHISALLPALSAAIGHCLPTVMHPDPEADRSALGLPRVDSVVVALVDGLGFWNLVLRVGHAPYLRKLMERQGNDEPIVTTVPSTTPIVLGTFGTGTCPGMTGMVGFTQLNEATGGIGQLISFAGAPDPARLQCQQTIFERLIDDGVRVTSVGLPKFAHSSLTRAALRGGEYRGSLRVERRVEAACQAARTPGITYYYIEDVDKAGHRFGPASDQWAMALENADAQLKALHRSLPSGTLLVITADHGMVAPNSSERIDIARDPALADGVALVGGEPRIVMLYAQRGTQADQLAARWRDRLGERALVLTRYEAIERGFYGQVENRVEPLIGDVVVCAAGLGFIVDSRIQSEESMSLPGMHGSLTRLEREIPCLIDVA</sequence>
<dbReference type="OrthoDB" id="9779267at2"/>
<evidence type="ECO:0000313" key="1">
    <source>
        <dbReference type="EMBL" id="KFI45486.1"/>
    </source>
</evidence>
<dbReference type="RefSeq" id="WP_033521075.1">
    <property type="nucleotide sequence ID" value="NZ_JDUS01000005.1"/>
</dbReference>
<keyword evidence="2" id="KW-1185">Reference proteome</keyword>
<gene>
    <name evidence="1" type="ORF">BBOH_1105</name>
</gene>
<dbReference type="eggNOG" id="COG1524">
    <property type="taxonomic scope" value="Bacteria"/>
</dbReference>
<dbReference type="STRING" id="1437606.BBOH_1105"/>
<evidence type="ECO:0000313" key="2">
    <source>
        <dbReference type="Proteomes" id="UP000029096"/>
    </source>
</evidence>
<dbReference type="InterPro" id="IPR017850">
    <property type="entry name" value="Alkaline_phosphatase_core_sf"/>
</dbReference>
<dbReference type="InterPro" id="IPR002591">
    <property type="entry name" value="Phosphodiest/P_Trfase"/>
</dbReference>
<reference evidence="1 2" key="1">
    <citation type="submission" date="2014-03" db="EMBL/GenBank/DDBJ databases">
        <title>Genomics of Bifidobacteria.</title>
        <authorList>
            <person name="Ventura M."/>
            <person name="Milani C."/>
            <person name="Lugli G.A."/>
        </authorList>
    </citation>
    <scope>NUCLEOTIDE SEQUENCE [LARGE SCALE GENOMIC DNA]</scope>
    <source>
        <strain evidence="1 2">DSM 22767</strain>
    </source>
</reference>
<dbReference type="PANTHER" id="PTHR10151:SF120">
    <property type="entry name" value="BIS(5'-ADENOSYL)-TRIPHOSPHATASE"/>
    <property type="match status" value="1"/>
</dbReference>
<dbReference type="Pfam" id="PF01663">
    <property type="entry name" value="Phosphodiest"/>
    <property type="match status" value="1"/>
</dbReference>
<name>A0A086ZG36_9BIFI</name>
<organism evidence="1 2">
    <name type="scientific">Bifidobacterium bohemicum DSM 22767</name>
    <dbReference type="NCBI Taxonomy" id="1437606"/>
    <lineage>
        <taxon>Bacteria</taxon>
        <taxon>Bacillati</taxon>
        <taxon>Actinomycetota</taxon>
        <taxon>Actinomycetes</taxon>
        <taxon>Bifidobacteriales</taxon>
        <taxon>Bifidobacteriaceae</taxon>
        <taxon>Bifidobacterium</taxon>
    </lineage>
</organism>
<dbReference type="Proteomes" id="UP000029096">
    <property type="component" value="Unassembled WGS sequence"/>
</dbReference>
<dbReference type="PANTHER" id="PTHR10151">
    <property type="entry name" value="ECTONUCLEOTIDE PYROPHOSPHATASE/PHOSPHODIESTERASE"/>
    <property type="match status" value="1"/>
</dbReference>
<proteinExistence type="predicted"/>
<dbReference type="SUPFAM" id="SSF53649">
    <property type="entry name" value="Alkaline phosphatase-like"/>
    <property type="match status" value="1"/>
</dbReference>
<dbReference type="AlphaFoldDB" id="A0A086ZG36"/>
<dbReference type="Gene3D" id="3.40.720.10">
    <property type="entry name" value="Alkaline Phosphatase, subunit A"/>
    <property type="match status" value="1"/>
</dbReference>
<comment type="caution">
    <text evidence="1">The sequence shown here is derived from an EMBL/GenBank/DDBJ whole genome shotgun (WGS) entry which is preliminary data.</text>
</comment>
<dbReference type="EMBL" id="JGYP01000002">
    <property type="protein sequence ID" value="KFI45486.1"/>
    <property type="molecule type" value="Genomic_DNA"/>
</dbReference>
<accession>A0A086ZG36</accession>
<dbReference type="GO" id="GO:0016787">
    <property type="term" value="F:hydrolase activity"/>
    <property type="evidence" value="ECO:0007669"/>
    <property type="project" value="UniProtKB-ARBA"/>
</dbReference>
<protein>
    <submittedName>
        <fullName evidence="1">Type I phosphodiesterase/nucleotide pyrophosphatase</fullName>
    </submittedName>
</protein>